<comment type="caution">
    <text evidence="2">The sequence shown here is derived from an EMBL/GenBank/DDBJ whole genome shotgun (WGS) entry which is preliminary data.</text>
</comment>
<dbReference type="EMBL" id="JALIRP010000006">
    <property type="protein sequence ID" value="MCJ8013436.1"/>
    <property type="molecule type" value="Genomic_DNA"/>
</dbReference>
<organism evidence="2 3">
    <name type="scientific">Paenibacillus mangrovi</name>
    <dbReference type="NCBI Taxonomy" id="2931978"/>
    <lineage>
        <taxon>Bacteria</taxon>
        <taxon>Bacillati</taxon>
        <taxon>Bacillota</taxon>
        <taxon>Bacilli</taxon>
        <taxon>Bacillales</taxon>
        <taxon>Paenibacillaceae</taxon>
        <taxon>Paenibacillus</taxon>
    </lineage>
</organism>
<reference evidence="2" key="1">
    <citation type="submission" date="2022-04" db="EMBL/GenBank/DDBJ databases">
        <title>Paenibacillus mangrovi sp. nov., a novel endophytic bacterium isolated from bark of Kandelia candel.</title>
        <authorList>
            <person name="Tuo L."/>
        </authorList>
    </citation>
    <scope>NUCLEOTIDE SEQUENCE</scope>
    <source>
        <strain evidence="2">KQZ6P-2</strain>
    </source>
</reference>
<evidence type="ECO:0000256" key="1">
    <source>
        <dbReference type="SAM" id="Phobius"/>
    </source>
</evidence>
<accession>A0A9X1WRM1</accession>
<feature type="transmembrane region" description="Helical" evidence="1">
    <location>
        <begin position="163"/>
        <end position="180"/>
    </location>
</feature>
<sequence length="185" mass="20927">MSIFSIMFMYINLGLEHIITGYDHLLFLLALIIISKKFTDVLKIITAFTIAHSITLTLAALELIPVFPKWIEAGIALTIAYVAMENFFVKTSKWRWALTFAFGLIHGLGFATAISEIGFDQTYTALSLLSFNVGIEVGQLLVVALVLPFLLKLQSNEKYYRPFFYSTSACIFAVATIWFFQRLFV</sequence>
<keyword evidence="1" id="KW-0812">Transmembrane</keyword>
<feature type="transmembrane region" description="Helical" evidence="1">
    <location>
        <begin position="6"/>
        <end position="34"/>
    </location>
</feature>
<name>A0A9X1WRM1_9BACL</name>
<evidence type="ECO:0000313" key="3">
    <source>
        <dbReference type="Proteomes" id="UP001139347"/>
    </source>
</evidence>
<dbReference type="InterPro" id="IPR032809">
    <property type="entry name" value="Put_HupE_UreJ"/>
</dbReference>
<feature type="transmembrane region" description="Helical" evidence="1">
    <location>
        <begin position="41"/>
        <end position="64"/>
    </location>
</feature>
<gene>
    <name evidence="2" type="ORF">MUG84_17045</name>
</gene>
<keyword evidence="3" id="KW-1185">Reference proteome</keyword>
<dbReference type="AlphaFoldDB" id="A0A9X1WRM1"/>
<feature type="transmembrane region" description="Helical" evidence="1">
    <location>
        <begin position="125"/>
        <end position="151"/>
    </location>
</feature>
<dbReference type="Pfam" id="PF13795">
    <property type="entry name" value="HupE_UreJ_2"/>
    <property type="match status" value="1"/>
</dbReference>
<feature type="transmembrane region" description="Helical" evidence="1">
    <location>
        <begin position="96"/>
        <end position="119"/>
    </location>
</feature>
<keyword evidence="1" id="KW-1133">Transmembrane helix</keyword>
<feature type="transmembrane region" description="Helical" evidence="1">
    <location>
        <begin position="70"/>
        <end position="89"/>
    </location>
</feature>
<dbReference type="RefSeq" id="WP_244726818.1">
    <property type="nucleotide sequence ID" value="NZ_JALIRP010000006.1"/>
</dbReference>
<dbReference type="Proteomes" id="UP001139347">
    <property type="component" value="Unassembled WGS sequence"/>
</dbReference>
<keyword evidence="1" id="KW-0472">Membrane</keyword>
<evidence type="ECO:0000313" key="2">
    <source>
        <dbReference type="EMBL" id="MCJ8013436.1"/>
    </source>
</evidence>
<proteinExistence type="predicted"/>
<protein>
    <submittedName>
        <fullName evidence="2">HupE/UreJ family protein</fullName>
    </submittedName>
</protein>